<organism evidence="2 3">
    <name type="scientific">Kineosporia succinea</name>
    <dbReference type="NCBI Taxonomy" id="84632"/>
    <lineage>
        <taxon>Bacteria</taxon>
        <taxon>Bacillati</taxon>
        <taxon>Actinomycetota</taxon>
        <taxon>Actinomycetes</taxon>
        <taxon>Kineosporiales</taxon>
        <taxon>Kineosporiaceae</taxon>
        <taxon>Kineosporia</taxon>
    </lineage>
</organism>
<dbReference type="InterPro" id="IPR029057">
    <property type="entry name" value="PRTase-like"/>
</dbReference>
<dbReference type="Gene3D" id="3.30.1310.20">
    <property type="entry name" value="PRTase-like"/>
    <property type="match status" value="1"/>
</dbReference>
<protein>
    <submittedName>
        <fullName evidence="2">Phosphoribosyltransferase</fullName>
    </submittedName>
</protein>
<dbReference type="GO" id="GO:0016757">
    <property type="term" value="F:glycosyltransferase activity"/>
    <property type="evidence" value="ECO:0007669"/>
    <property type="project" value="UniProtKB-KW"/>
</dbReference>
<evidence type="ECO:0000313" key="2">
    <source>
        <dbReference type="EMBL" id="MDP9827932.1"/>
    </source>
</evidence>
<accession>A0ABT9P5G0</accession>
<dbReference type="Gene3D" id="3.40.50.2020">
    <property type="match status" value="1"/>
</dbReference>
<gene>
    <name evidence="2" type="ORF">J2S57_003681</name>
</gene>
<reference evidence="2 3" key="1">
    <citation type="submission" date="2023-07" db="EMBL/GenBank/DDBJ databases">
        <title>Sequencing the genomes of 1000 actinobacteria strains.</title>
        <authorList>
            <person name="Klenk H.-P."/>
        </authorList>
    </citation>
    <scope>NUCLEOTIDE SEQUENCE [LARGE SCALE GENOMIC DNA]</scope>
    <source>
        <strain evidence="2 3">DSM 44388</strain>
    </source>
</reference>
<sequence length="242" mass="26094">MITEHLVFRDRDHGGYQLGEHLVNRLGFLVPDAPGESSDGHDPHARSPHLSAKRPLVLALPHGGVPVATHVAAALDADLDLVVARRITAPGRPGHGIGAVADDGPPVFDGAELRALGLSEHDLSEHDLSDAVELERERIRRFRRGRPAPDARGRVVVVVDDGLATGITARAALRRLHDHEPSYLVMAAPVCSRRAHAALTGDADAMVYVHEPDEFGSVGEWYEDFTPLTDQDVDEVLGRFGG</sequence>
<comment type="caution">
    <text evidence="2">The sequence shown here is derived from an EMBL/GenBank/DDBJ whole genome shotgun (WGS) entry which is preliminary data.</text>
</comment>
<proteinExistence type="predicted"/>
<name>A0ABT9P5G0_9ACTN</name>
<keyword evidence="2" id="KW-0328">Glycosyltransferase</keyword>
<dbReference type="InterPro" id="IPR000836">
    <property type="entry name" value="PRTase_dom"/>
</dbReference>
<dbReference type="RefSeq" id="WP_307244594.1">
    <property type="nucleotide sequence ID" value="NZ_JAUSQZ010000001.1"/>
</dbReference>
<dbReference type="EMBL" id="JAUSQZ010000001">
    <property type="protein sequence ID" value="MDP9827932.1"/>
    <property type="molecule type" value="Genomic_DNA"/>
</dbReference>
<feature type="domain" description="Phosphoribosyltransferase" evidence="1">
    <location>
        <begin position="51"/>
        <end position="204"/>
    </location>
</feature>
<keyword evidence="3" id="KW-1185">Reference proteome</keyword>
<dbReference type="Proteomes" id="UP001235712">
    <property type="component" value="Unassembled WGS sequence"/>
</dbReference>
<dbReference type="Pfam" id="PF00156">
    <property type="entry name" value="Pribosyltran"/>
    <property type="match status" value="1"/>
</dbReference>
<keyword evidence="2" id="KW-0808">Transferase</keyword>
<evidence type="ECO:0000259" key="1">
    <source>
        <dbReference type="Pfam" id="PF00156"/>
    </source>
</evidence>
<dbReference type="SUPFAM" id="SSF53271">
    <property type="entry name" value="PRTase-like"/>
    <property type="match status" value="1"/>
</dbReference>
<evidence type="ECO:0000313" key="3">
    <source>
        <dbReference type="Proteomes" id="UP001235712"/>
    </source>
</evidence>